<accession>A0A8S3Y6C6</accession>
<dbReference type="Proteomes" id="UP000691718">
    <property type="component" value="Unassembled WGS sequence"/>
</dbReference>
<evidence type="ECO:0000313" key="2">
    <source>
        <dbReference type="EMBL" id="CAG5054986.1"/>
    </source>
</evidence>
<name>A0A8S3Y6C6_PARAO</name>
<dbReference type="PANTHER" id="PTHR33776">
    <property type="entry name" value="ENDO/EXONUCLEASE/PHOSPHATASE DOMAIN-CONTAINING PROTEIN"/>
    <property type="match status" value="1"/>
</dbReference>
<evidence type="ECO:0000256" key="1">
    <source>
        <dbReference type="SAM" id="Coils"/>
    </source>
</evidence>
<dbReference type="EMBL" id="CAJQZP010001576">
    <property type="protein sequence ID" value="CAG5054986.1"/>
    <property type="molecule type" value="Genomic_DNA"/>
</dbReference>
<feature type="coiled-coil region" evidence="1">
    <location>
        <begin position="77"/>
        <end position="146"/>
    </location>
</feature>
<organism evidence="2 3">
    <name type="scientific">Parnassius apollo</name>
    <name type="common">Apollo butterfly</name>
    <name type="synonym">Papilio apollo</name>
    <dbReference type="NCBI Taxonomy" id="110799"/>
    <lineage>
        <taxon>Eukaryota</taxon>
        <taxon>Metazoa</taxon>
        <taxon>Ecdysozoa</taxon>
        <taxon>Arthropoda</taxon>
        <taxon>Hexapoda</taxon>
        <taxon>Insecta</taxon>
        <taxon>Pterygota</taxon>
        <taxon>Neoptera</taxon>
        <taxon>Endopterygota</taxon>
        <taxon>Lepidoptera</taxon>
        <taxon>Glossata</taxon>
        <taxon>Ditrysia</taxon>
        <taxon>Papilionoidea</taxon>
        <taxon>Papilionidae</taxon>
        <taxon>Parnassiinae</taxon>
        <taxon>Parnassini</taxon>
        <taxon>Parnassius</taxon>
        <taxon>Parnassius</taxon>
    </lineage>
</organism>
<dbReference type="AlphaFoldDB" id="A0A8S3Y6C6"/>
<dbReference type="PANTHER" id="PTHR33776:SF4">
    <property type="entry name" value="ENDONUCLEASE_EXONUCLEASE_PHOSPHATASE DOMAIN-CONTAINING PROTEIN"/>
    <property type="match status" value="1"/>
</dbReference>
<protein>
    <submittedName>
        <fullName evidence="2">(apollo) hypothetical protein</fullName>
    </submittedName>
</protein>
<proteinExistence type="predicted"/>
<keyword evidence="3" id="KW-1185">Reference proteome</keyword>
<comment type="caution">
    <text evidence="2">The sequence shown here is derived from an EMBL/GenBank/DDBJ whole genome shotgun (WGS) entry which is preliminary data.</text>
</comment>
<evidence type="ECO:0000313" key="3">
    <source>
        <dbReference type="Proteomes" id="UP000691718"/>
    </source>
</evidence>
<dbReference type="OrthoDB" id="7442064at2759"/>
<keyword evidence="1" id="KW-0175">Coiled coil</keyword>
<sequence length="433" mass="49421">MSVARTPTKNSYKSISPTHYGSDSAIYTLESHEHNIDVNIKKRSKRRLNNPPSTSDLTLADLMVRLDEMNKLQDAKFASLESSMNALSKQNDEIKDTVIHLSAKYDDVLNNLKKLQQENDFFKNRIKTLEGKLEQLEKNARTTTVEIRNVPIFESEDKENLIEFTKKFGTVINVPIQDSEIRDVFRMKLKNKPNGPIIVDFTSTVKREKVIKATRTYNKMNTGRLSTASFNMDGAAKPIYVSEDTVAIAVYRPPGYKNINNFLQSLNIIVLKYSSKRNVILLGDININIAKQSRDANLPIYLDMMAFHGMLPAYFFPTHNRTCLDHVILKTKLKARCLILQTTVSDHYSVALYIASSSKQKPAKVLKYVNFELLNTELKNKDFNSLYEIKDVNEAAVYFHNILQSAIKSNSREVKISRRKAKETCTNSFTVAE</sequence>
<reference evidence="2" key="1">
    <citation type="submission" date="2021-04" db="EMBL/GenBank/DDBJ databases">
        <authorList>
            <person name="Tunstrom K."/>
        </authorList>
    </citation>
    <scope>NUCLEOTIDE SEQUENCE</scope>
</reference>
<gene>
    <name evidence="2" type="ORF">PAPOLLO_LOCUS26110</name>
</gene>